<evidence type="ECO:0008006" key="4">
    <source>
        <dbReference type="Google" id="ProtNLM"/>
    </source>
</evidence>
<name>A0AAD8V7K2_9PEZI</name>
<comment type="caution">
    <text evidence="2">The sequence shown here is derived from an EMBL/GenBank/DDBJ whole genome shotgun (WGS) entry which is preliminary data.</text>
</comment>
<sequence>MKSLFFFFFLPIPPFPTLFSAPELTSHSLLRLGSEWVSAVMHVRHSAPAVSISPRLAIKGLSPGPGALDRGRD</sequence>
<evidence type="ECO:0000313" key="3">
    <source>
        <dbReference type="Proteomes" id="UP001230504"/>
    </source>
</evidence>
<reference evidence="2" key="1">
    <citation type="submission" date="2021-06" db="EMBL/GenBank/DDBJ databases">
        <title>Comparative genomics, transcriptomics and evolutionary studies reveal genomic signatures of adaptation to plant cell wall in hemibiotrophic fungi.</title>
        <authorList>
            <consortium name="DOE Joint Genome Institute"/>
            <person name="Baroncelli R."/>
            <person name="Diaz J.F."/>
            <person name="Benocci T."/>
            <person name="Peng M."/>
            <person name="Battaglia E."/>
            <person name="Haridas S."/>
            <person name="Andreopoulos W."/>
            <person name="Labutti K."/>
            <person name="Pangilinan J."/>
            <person name="Floch G.L."/>
            <person name="Makela M.R."/>
            <person name="Henrissat B."/>
            <person name="Grigoriev I.V."/>
            <person name="Crouch J.A."/>
            <person name="De Vries R.P."/>
            <person name="Sukno S.A."/>
            <person name="Thon M.R."/>
        </authorList>
    </citation>
    <scope>NUCLEOTIDE SEQUENCE</scope>
    <source>
        <strain evidence="2">CBS 125086</strain>
    </source>
</reference>
<organism evidence="2 3">
    <name type="scientific">Colletotrichum navitas</name>
    <dbReference type="NCBI Taxonomy" id="681940"/>
    <lineage>
        <taxon>Eukaryota</taxon>
        <taxon>Fungi</taxon>
        <taxon>Dikarya</taxon>
        <taxon>Ascomycota</taxon>
        <taxon>Pezizomycotina</taxon>
        <taxon>Sordariomycetes</taxon>
        <taxon>Hypocreomycetidae</taxon>
        <taxon>Glomerellales</taxon>
        <taxon>Glomerellaceae</taxon>
        <taxon>Colletotrichum</taxon>
        <taxon>Colletotrichum graminicola species complex</taxon>
    </lineage>
</organism>
<proteinExistence type="predicted"/>
<evidence type="ECO:0000313" key="2">
    <source>
        <dbReference type="EMBL" id="KAK1594786.1"/>
    </source>
</evidence>
<feature type="signal peptide" evidence="1">
    <location>
        <begin position="1"/>
        <end position="20"/>
    </location>
</feature>
<gene>
    <name evidence="2" type="ORF">LY79DRAFT_548463</name>
</gene>
<dbReference type="AlphaFoldDB" id="A0AAD8V7K2"/>
<dbReference type="GeneID" id="85441643"/>
<keyword evidence="3" id="KW-1185">Reference proteome</keyword>
<dbReference type="Proteomes" id="UP001230504">
    <property type="component" value="Unassembled WGS sequence"/>
</dbReference>
<dbReference type="EMBL" id="JAHLJV010000018">
    <property type="protein sequence ID" value="KAK1594786.1"/>
    <property type="molecule type" value="Genomic_DNA"/>
</dbReference>
<feature type="chain" id="PRO_5042231136" description="Secreted protein" evidence="1">
    <location>
        <begin position="21"/>
        <end position="73"/>
    </location>
</feature>
<evidence type="ECO:0000256" key="1">
    <source>
        <dbReference type="SAM" id="SignalP"/>
    </source>
</evidence>
<accession>A0AAD8V7K2</accession>
<dbReference type="RefSeq" id="XP_060415905.1">
    <property type="nucleotide sequence ID" value="XM_060557403.1"/>
</dbReference>
<protein>
    <recommendedName>
        <fullName evidence="4">Secreted protein</fullName>
    </recommendedName>
</protein>
<keyword evidence="1" id="KW-0732">Signal</keyword>